<organism evidence="3 4">
    <name type="scientific">Caminibacter pacificus</name>
    <dbReference type="NCBI Taxonomy" id="1424653"/>
    <lineage>
        <taxon>Bacteria</taxon>
        <taxon>Pseudomonadati</taxon>
        <taxon>Campylobacterota</taxon>
        <taxon>Epsilonproteobacteria</taxon>
        <taxon>Nautiliales</taxon>
        <taxon>Nautiliaceae</taxon>
        <taxon>Caminibacter</taxon>
    </lineage>
</organism>
<reference evidence="2" key="3">
    <citation type="submission" date="2019-06" db="EMBL/GenBank/DDBJ databases">
        <title>A comparative analysis of the Nautiliaceae.</title>
        <authorList>
            <person name="Grosche A."/>
            <person name="Smedile F."/>
            <person name="Vetriani C."/>
        </authorList>
    </citation>
    <scope>NUCLEOTIDE SEQUENCE</scope>
    <source>
        <strain evidence="2">TB6</strain>
    </source>
</reference>
<dbReference type="RefSeq" id="WP_123352502.1">
    <property type="nucleotide sequence ID" value="NZ_CP027432.2"/>
</dbReference>
<reference evidence="5" key="1">
    <citation type="submission" date="2018-03" db="EMBL/GenBank/DDBJ databases">
        <title>A comparative analysis of the Nautiliaceae.</title>
        <authorList>
            <person name="Grosche A."/>
            <person name="Smedile F."/>
            <person name="Vetriani C."/>
        </authorList>
    </citation>
    <scope>NUCLEOTIDE SEQUENCE [LARGE SCALE GENOMIC DNA]</scope>
    <source>
        <strain evidence="5">TB6</strain>
    </source>
</reference>
<dbReference type="Proteomes" id="UP000298805">
    <property type="component" value="Chromosome"/>
</dbReference>
<dbReference type="EMBL" id="CP027432">
    <property type="protein sequence ID" value="QCI27706.1"/>
    <property type="molecule type" value="Genomic_DNA"/>
</dbReference>
<evidence type="ECO:0000313" key="4">
    <source>
        <dbReference type="Proteomes" id="UP000272781"/>
    </source>
</evidence>
<sequence length="187" mass="22133">MKKIKIPKIKIPKVYIYGIDVIKNFAFFTLYIIITLLAIAFLIAPAVKTFKKDQKKYYAIKSQYDATLNTYNQTLKELNALKKKNAKILSALRRDFDTTNFKNFASKYMDIKEIKEINQSVYKEDFIKTTYIAKAKIKSPKNFYDFIDALKNYKYVLRVYFPINFQKDKENIDLTLKIEHFKLKSGK</sequence>
<accession>A0AAJ4RD92</accession>
<dbReference type="EMBL" id="RJVK01000002">
    <property type="protein sequence ID" value="ROR40118.1"/>
    <property type="molecule type" value="Genomic_DNA"/>
</dbReference>
<dbReference type="Proteomes" id="UP000272781">
    <property type="component" value="Unassembled WGS sequence"/>
</dbReference>
<evidence type="ECO:0000313" key="5">
    <source>
        <dbReference type="Proteomes" id="UP000298805"/>
    </source>
</evidence>
<evidence type="ECO:0000256" key="1">
    <source>
        <dbReference type="SAM" id="Phobius"/>
    </source>
</evidence>
<protein>
    <submittedName>
        <fullName evidence="3">Uncharacterized protein</fullName>
    </submittedName>
</protein>
<keyword evidence="1" id="KW-0812">Transmembrane</keyword>
<dbReference type="AlphaFoldDB" id="A0AAJ4RD92"/>
<feature type="transmembrane region" description="Helical" evidence="1">
    <location>
        <begin position="21"/>
        <end position="44"/>
    </location>
</feature>
<keyword evidence="1" id="KW-0472">Membrane</keyword>
<gene>
    <name evidence="2" type="ORF">C6V80_01620</name>
    <name evidence="3" type="ORF">EDC58_1103</name>
</gene>
<keyword evidence="1" id="KW-1133">Transmembrane helix</keyword>
<evidence type="ECO:0000313" key="2">
    <source>
        <dbReference type="EMBL" id="QCI27706.1"/>
    </source>
</evidence>
<proteinExistence type="predicted"/>
<evidence type="ECO:0000313" key="3">
    <source>
        <dbReference type="EMBL" id="ROR40118.1"/>
    </source>
</evidence>
<keyword evidence="5" id="KW-1185">Reference proteome</keyword>
<name>A0AAJ4RD92_9BACT</name>
<reference evidence="3 4" key="2">
    <citation type="submission" date="2018-11" db="EMBL/GenBank/DDBJ databases">
        <title>Genomic Encyclopedia of Type Strains, Phase IV (KMG-IV): sequencing the most valuable type-strain genomes for metagenomic binning, comparative biology and taxonomic classification.</title>
        <authorList>
            <person name="Goeker M."/>
        </authorList>
    </citation>
    <scope>NUCLEOTIDE SEQUENCE [LARGE SCALE GENOMIC DNA]</scope>
    <source>
        <strain evidence="3 4">DSM 27783</strain>
    </source>
</reference>